<keyword evidence="7" id="KW-0547">Nucleotide-binding</keyword>
<dbReference type="PANTHER" id="PTHR12213:SF0">
    <property type="entry name" value="CORRINOID ADENOSYLTRANSFERASE MMAB"/>
    <property type="match status" value="1"/>
</dbReference>
<gene>
    <name evidence="15" type="ORF">H8Z82_06980</name>
</gene>
<dbReference type="EMBL" id="JACOQG010000008">
    <property type="protein sequence ID" value="MBC5779405.1"/>
    <property type="molecule type" value="Genomic_DNA"/>
</dbReference>
<evidence type="ECO:0000256" key="7">
    <source>
        <dbReference type="ARBA" id="ARBA00022741"/>
    </source>
</evidence>
<evidence type="ECO:0000256" key="4">
    <source>
        <dbReference type="ARBA" id="ARBA00020963"/>
    </source>
</evidence>
<dbReference type="InterPro" id="IPR016030">
    <property type="entry name" value="CblAdoTrfase-like"/>
</dbReference>
<comment type="similarity">
    <text evidence="2">Belongs to the Cob(I)alamin adenosyltransferase family.</text>
</comment>
<evidence type="ECO:0000256" key="2">
    <source>
        <dbReference type="ARBA" id="ARBA00007487"/>
    </source>
</evidence>
<proteinExistence type="inferred from homology"/>
<organism evidence="15 16">
    <name type="scientific">Blautia difficilis</name>
    <dbReference type="NCBI Taxonomy" id="2763027"/>
    <lineage>
        <taxon>Bacteria</taxon>
        <taxon>Bacillati</taxon>
        <taxon>Bacillota</taxon>
        <taxon>Clostridia</taxon>
        <taxon>Lachnospirales</taxon>
        <taxon>Lachnospiraceae</taxon>
        <taxon>Blautia</taxon>
    </lineage>
</organism>
<dbReference type="Pfam" id="PF03928">
    <property type="entry name" value="HbpS-like"/>
    <property type="match status" value="1"/>
</dbReference>
<evidence type="ECO:0000256" key="13">
    <source>
        <dbReference type="ARBA" id="ARBA00048692"/>
    </source>
</evidence>
<comment type="caution">
    <text evidence="15">The sequence shown here is derived from an EMBL/GenBank/DDBJ whole genome shotgun (WGS) entry which is preliminary data.</text>
</comment>
<sequence>MSVYTKRGDKGITDMARTKNVSKSDDRIQLVGAIDELNSHIGLVKCMLKWEETVKMLSSIQDNLDLIAAGVEDPYSRDFKVNEEIVDNLEKETDRLEELCGQQAGKKVSGQNRTAAEINVTRAVARRTERCLAQVAVKFGADTESKKYLNRLSDYLFLLAKYVELSDASGWTEDQKVEKQNIEKQDVERQKVKTQNTVSEISNGIDEKVVREVLAQMGIQSRITLKKAKALIEKIEEESIRRGMNSVIAICGPEGNPIAVHVMDGAYLVSYDVAVKKAYTSVAVKMSTRELGELAGPGGTFYGVDTLESGKIAIFGGGVPLKCGNTIIGGLGISGGTSEEDHSLAEYGLTVLRDIM</sequence>
<keyword evidence="8" id="KW-0067">ATP-binding</keyword>
<comment type="catalytic activity">
    <reaction evidence="12">
        <text>2 cob(II)yrinate a,c diamide + reduced [electron-transfer flavoprotein] + 2 ATP = 2 adenosylcob(III)yrinate a,c-diamide + 2 triphosphate + oxidized [electron-transfer flavoprotein] + 3 H(+)</text>
        <dbReference type="Rhea" id="RHEA:11528"/>
        <dbReference type="Rhea" id="RHEA-COMP:10685"/>
        <dbReference type="Rhea" id="RHEA-COMP:10686"/>
        <dbReference type="ChEBI" id="CHEBI:15378"/>
        <dbReference type="ChEBI" id="CHEBI:18036"/>
        <dbReference type="ChEBI" id="CHEBI:30616"/>
        <dbReference type="ChEBI" id="CHEBI:57692"/>
        <dbReference type="ChEBI" id="CHEBI:58307"/>
        <dbReference type="ChEBI" id="CHEBI:58503"/>
        <dbReference type="ChEBI" id="CHEBI:58537"/>
        <dbReference type="EC" id="2.5.1.17"/>
    </reaction>
</comment>
<dbReference type="GO" id="GO:0008817">
    <property type="term" value="F:corrinoid adenosyltransferase activity"/>
    <property type="evidence" value="ECO:0007669"/>
    <property type="project" value="UniProtKB-EC"/>
</dbReference>
<dbReference type="InterPro" id="IPR029499">
    <property type="entry name" value="PduO-typ"/>
</dbReference>
<keyword evidence="6 15" id="KW-0808">Transferase</keyword>
<dbReference type="Gene3D" id="1.20.1200.10">
    <property type="entry name" value="Cobalamin adenosyltransferase-like"/>
    <property type="match status" value="1"/>
</dbReference>
<dbReference type="Pfam" id="PF01923">
    <property type="entry name" value="Cob_adeno_trans"/>
    <property type="match status" value="1"/>
</dbReference>
<reference evidence="15 16" key="1">
    <citation type="submission" date="2020-08" db="EMBL/GenBank/DDBJ databases">
        <title>Genome public.</title>
        <authorList>
            <person name="Liu C."/>
            <person name="Sun Q."/>
        </authorList>
    </citation>
    <scope>NUCLEOTIDE SEQUENCE [LARGE SCALE GENOMIC DNA]</scope>
    <source>
        <strain evidence="15 16">M29</strain>
    </source>
</reference>
<comment type="pathway">
    <text evidence="1">Cofactor biosynthesis; adenosylcobalamin biosynthesis; adenosylcobalamin from cob(II)yrinate a,c-diamide: step 2/7.</text>
</comment>
<dbReference type="RefSeq" id="WP_019162703.1">
    <property type="nucleotide sequence ID" value="NZ_JACOQG010000008.1"/>
</dbReference>
<name>A0ABR7IHI5_9FIRM</name>
<evidence type="ECO:0000313" key="15">
    <source>
        <dbReference type="EMBL" id="MBC5779405.1"/>
    </source>
</evidence>
<evidence type="ECO:0000313" key="16">
    <source>
        <dbReference type="Proteomes" id="UP000649826"/>
    </source>
</evidence>
<dbReference type="NCBIfam" id="TIGR00636">
    <property type="entry name" value="PduO_Nterm"/>
    <property type="match status" value="1"/>
</dbReference>
<dbReference type="Proteomes" id="UP000649826">
    <property type="component" value="Unassembled WGS sequence"/>
</dbReference>
<dbReference type="EC" id="2.5.1.17" evidence="3"/>
<keyword evidence="5" id="KW-0169">Cobalamin biosynthesis</keyword>
<evidence type="ECO:0000256" key="5">
    <source>
        <dbReference type="ARBA" id="ARBA00022573"/>
    </source>
</evidence>
<dbReference type="InterPro" id="IPR005624">
    <property type="entry name" value="PduO/GlcC-like"/>
</dbReference>
<dbReference type="SUPFAM" id="SSF89028">
    <property type="entry name" value="Cobalamin adenosyltransferase-like"/>
    <property type="match status" value="1"/>
</dbReference>
<keyword evidence="16" id="KW-1185">Reference proteome</keyword>
<evidence type="ECO:0000256" key="10">
    <source>
        <dbReference type="ARBA" id="ARBA00033334"/>
    </source>
</evidence>
<comment type="catalytic activity">
    <reaction evidence="13">
        <text>2 cob(II)alamin + reduced [electron-transfer flavoprotein] + 2 ATP = 2 adenosylcob(III)alamin + 2 triphosphate + oxidized [electron-transfer flavoprotein] + 3 H(+)</text>
        <dbReference type="Rhea" id="RHEA:28671"/>
        <dbReference type="Rhea" id="RHEA-COMP:10685"/>
        <dbReference type="Rhea" id="RHEA-COMP:10686"/>
        <dbReference type="ChEBI" id="CHEBI:15378"/>
        <dbReference type="ChEBI" id="CHEBI:16304"/>
        <dbReference type="ChEBI" id="CHEBI:18036"/>
        <dbReference type="ChEBI" id="CHEBI:18408"/>
        <dbReference type="ChEBI" id="CHEBI:30616"/>
        <dbReference type="ChEBI" id="CHEBI:57692"/>
        <dbReference type="ChEBI" id="CHEBI:58307"/>
        <dbReference type="EC" id="2.5.1.17"/>
    </reaction>
</comment>
<dbReference type="PANTHER" id="PTHR12213">
    <property type="entry name" value="CORRINOID ADENOSYLTRANSFERASE"/>
    <property type="match status" value="1"/>
</dbReference>
<evidence type="ECO:0000256" key="11">
    <source>
        <dbReference type="ARBA" id="ARBA00033354"/>
    </source>
</evidence>
<evidence type="ECO:0000256" key="9">
    <source>
        <dbReference type="ARBA" id="ARBA00031529"/>
    </source>
</evidence>
<evidence type="ECO:0000256" key="6">
    <source>
        <dbReference type="ARBA" id="ARBA00022679"/>
    </source>
</evidence>
<evidence type="ECO:0000256" key="1">
    <source>
        <dbReference type="ARBA" id="ARBA00005121"/>
    </source>
</evidence>
<feature type="domain" description="Cobalamin adenosyltransferase-like" evidence="14">
    <location>
        <begin position="3"/>
        <end position="162"/>
    </location>
</feature>
<evidence type="ECO:0000256" key="3">
    <source>
        <dbReference type="ARBA" id="ARBA00012454"/>
    </source>
</evidence>
<evidence type="ECO:0000256" key="12">
    <source>
        <dbReference type="ARBA" id="ARBA00048555"/>
    </source>
</evidence>
<accession>A0ABR7IHI5</accession>
<dbReference type="InterPro" id="IPR036451">
    <property type="entry name" value="CblAdoTrfase-like_sf"/>
</dbReference>
<dbReference type="SUPFAM" id="SSF143744">
    <property type="entry name" value="GlcG-like"/>
    <property type="match status" value="1"/>
</dbReference>
<evidence type="ECO:0000256" key="8">
    <source>
        <dbReference type="ARBA" id="ARBA00022840"/>
    </source>
</evidence>
<protein>
    <recommendedName>
        <fullName evidence="4">Corrinoid adenosyltransferase</fullName>
        <ecNumber evidence="3">2.5.1.17</ecNumber>
    </recommendedName>
    <alternativeName>
        <fullName evidence="9">Cob(II)alamin adenosyltransferase</fullName>
    </alternativeName>
    <alternativeName>
        <fullName evidence="11">Cob(II)yrinic acid a,c-diamide adenosyltransferase</fullName>
    </alternativeName>
    <alternativeName>
        <fullName evidence="10">Cobinamide/cobalamin adenosyltransferase</fullName>
    </alternativeName>
</protein>
<dbReference type="InterPro" id="IPR038084">
    <property type="entry name" value="PduO/GlcC-like_sf"/>
</dbReference>
<dbReference type="Gene3D" id="3.30.450.150">
    <property type="entry name" value="Haem-degrading domain"/>
    <property type="match status" value="1"/>
</dbReference>
<evidence type="ECO:0000259" key="14">
    <source>
        <dbReference type="Pfam" id="PF01923"/>
    </source>
</evidence>